<proteinExistence type="predicted"/>
<feature type="region of interest" description="Disordered" evidence="1">
    <location>
        <begin position="119"/>
        <end position="150"/>
    </location>
</feature>
<keyword evidence="3" id="KW-1185">Reference proteome</keyword>
<dbReference type="OrthoDB" id="5973539at2759"/>
<evidence type="ECO:0000313" key="2">
    <source>
        <dbReference type="EMBL" id="KAF2020894.1"/>
    </source>
</evidence>
<dbReference type="RefSeq" id="XP_033389233.1">
    <property type="nucleotide sequence ID" value="XM_033533451.1"/>
</dbReference>
<dbReference type="GO" id="GO:0003700">
    <property type="term" value="F:DNA-binding transcription factor activity"/>
    <property type="evidence" value="ECO:0007669"/>
    <property type="project" value="InterPro"/>
</dbReference>
<dbReference type="EMBL" id="ML978066">
    <property type="protein sequence ID" value="KAF2020894.1"/>
    <property type="molecule type" value="Genomic_DNA"/>
</dbReference>
<dbReference type="Proteomes" id="UP000799778">
    <property type="component" value="Unassembled WGS sequence"/>
</dbReference>
<feature type="compositionally biased region" description="Low complexity" evidence="1">
    <location>
        <begin position="119"/>
        <end position="144"/>
    </location>
</feature>
<evidence type="ECO:0000313" key="3">
    <source>
        <dbReference type="Proteomes" id="UP000799778"/>
    </source>
</evidence>
<feature type="region of interest" description="Disordered" evidence="1">
    <location>
        <begin position="1"/>
        <end position="22"/>
    </location>
</feature>
<evidence type="ECO:0008006" key="4">
    <source>
        <dbReference type="Google" id="ProtNLM"/>
    </source>
</evidence>
<dbReference type="SUPFAM" id="SSF57959">
    <property type="entry name" value="Leucine zipper domain"/>
    <property type="match status" value="1"/>
</dbReference>
<dbReference type="InterPro" id="IPR046347">
    <property type="entry name" value="bZIP_sf"/>
</dbReference>
<dbReference type="PANTHER" id="PTHR38116:SF9">
    <property type="entry name" value="BZIP DOMAIN-CONTAINING PROTEIN"/>
    <property type="match status" value="1"/>
</dbReference>
<dbReference type="AlphaFoldDB" id="A0A6A5Y8K1"/>
<protein>
    <recommendedName>
        <fullName evidence="4">BZIP domain-containing protein</fullName>
    </recommendedName>
</protein>
<dbReference type="GeneID" id="54290848"/>
<reference evidence="2" key="1">
    <citation type="journal article" date="2020" name="Stud. Mycol.">
        <title>101 Dothideomycetes genomes: a test case for predicting lifestyles and emergence of pathogens.</title>
        <authorList>
            <person name="Haridas S."/>
            <person name="Albert R."/>
            <person name="Binder M."/>
            <person name="Bloem J."/>
            <person name="Labutti K."/>
            <person name="Salamov A."/>
            <person name="Andreopoulos B."/>
            <person name="Baker S."/>
            <person name="Barry K."/>
            <person name="Bills G."/>
            <person name="Bluhm B."/>
            <person name="Cannon C."/>
            <person name="Castanera R."/>
            <person name="Culley D."/>
            <person name="Daum C."/>
            <person name="Ezra D."/>
            <person name="Gonzalez J."/>
            <person name="Henrissat B."/>
            <person name="Kuo A."/>
            <person name="Liang C."/>
            <person name="Lipzen A."/>
            <person name="Lutzoni F."/>
            <person name="Magnuson J."/>
            <person name="Mondo S."/>
            <person name="Nolan M."/>
            <person name="Ohm R."/>
            <person name="Pangilinan J."/>
            <person name="Park H.-J."/>
            <person name="Ramirez L."/>
            <person name="Alfaro M."/>
            <person name="Sun H."/>
            <person name="Tritt A."/>
            <person name="Yoshinaga Y."/>
            <person name="Zwiers L.-H."/>
            <person name="Turgeon B."/>
            <person name="Goodwin S."/>
            <person name="Spatafora J."/>
            <person name="Crous P."/>
            <person name="Grigoriev I."/>
        </authorList>
    </citation>
    <scope>NUCLEOTIDE SEQUENCE</scope>
    <source>
        <strain evidence="2">CBS 175.79</strain>
    </source>
</reference>
<evidence type="ECO:0000256" key="1">
    <source>
        <dbReference type="SAM" id="MobiDB-lite"/>
    </source>
</evidence>
<organism evidence="2 3">
    <name type="scientific">Aaosphaeria arxii CBS 175.79</name>
    <dbReference type="NCBI Taxonomy" id="1450172"/>
    <lineage>
        <taxon>Eukaryota</taxon>
        <taxon>Fungi</taxon>
        <taxon>Dikarya</taxon>
        <taxon>Ascomycota</taxon>
        <taxon>Pezizomycotina</taxon>
        <taxon>Dothideomycetes</taxon>
        <taxon>Pleosporomycetidae</taxon>
        <taxon>Pleosporales</taxon>
        <taxon>Pleosporales incertae sedis</taxon>
        <taxon>Aaosphaeria</taxon>
    </lineage>
</organism>
<dbReference type="Gene3D" id="1.20.5.170">
    <property type="match status" value="1"/>
</dbReference>
<dbReference type="PANTHER" id="PTHR38116">
    <property type="entry name" value="CHROMOSOME 7, WHOLE GENOME SHOTGUN SEQUENCE"/>
    <property type="match status" value="1"/>
</dbReference>
<dbReference type="Pfam" id="PF11905">
    <property type="entry name" value="DUF3425"/>
    <property type="match status" value="1"/>
</dbReference>
<gene>
    <name evidence="2" type="ORF">BU24DRAFT_487418</name>
</gene>
<name>A0A6A5Y8K1_9PLEO</name>
<sequence>MPAERQKKTTPQKVPGAGDPDRKRVLNVLAQRRYRQRRRERIAELEAKLNSTNSDTIRSNEISHADDLPDQCTLLPNAGQDAFDIEEIVRSIDIDVSLGPLDPGDIAFTQSFDMTTLTTTQNPPTYLPDLLPSSTSPSSSSSTSPTPPLNFPLTPDAFHLNVPILSAIRASSTIATVLGVSNHIWDPTYMHTLTTIPDPSTPSNLHPTTSQMTIPHHPVLDILPWPSVREKLICILALPSALRPQVAREDDGGDGQSKAVFQLIQDADDMNEGCRVHATLLGWDGPNEMEEEAWELGEMFFRNWWWCFDGRVLASTNRKRRERGLLPLRVGG</sequence>
<dbReference type="InterPro" id="IPR021833">
    <property type="entry name" value="DUF3425"/>
</dbReference>
<accession>A0A6A5Y8K1</accession>